<keyword evidence="1" id="KW-0472">Membrane</keyword>
<name>A0ABQ5TCQ8_9CAUL</name>
<comment type="caution">
    <text evidence="2">The sequence shown here is derived from an EMBL/GenBank/DDBJ whole genome shotgun (WGS) entry which is preliminary data.</text>
</comment>
<dbReference type="EMBL" id="BSFD01000011">
    <property type="protein sequence ID" value="GLK49805.1"/>
    <property type="molecule type" value="Genomic_DNA"/>
</dbReference>
<dbReference type="Proteomes" id="UP001143509">
    <property type="component" value="Unassembled WGS sequence"/>
</dbReference>
<evidence type="ECO:0000313" key="2">
    <source>
        <dbReference type="EMBL" id="GLK49805.1"/>
    </source>
</evidence>
<evidence type="ECO:0008006" key="4">
    <source>
        <dbReference type="Google" id="ProtNLM"/>
    </source>
</evidence>
<keyword evidence="1" id="KW-1133">Transmembrane helix</keyword>
<gene>
    <name evidence="2" type="ORF">GCM10017620_27790</name>
</gene>
<feature type="transmembrane region" description="Helical" evidence="1">
    <location>
        <begin position="54"/>
        <end position="70"/>
    </location>
</feature>
<accession>A0ABQ5TCQ8</accession>
<reference evidence="2" key="2">
    <citation type="submission" date="2023-01" db="EMBL/GenBank/DDBJ databases">
        <authorList>
            <person name="Sun Q."/>
            <person name="Evtushenko L."/>
        </authorList>
    </citation>
    <scope>NUCLEOTIDE SEQUENCE</scope>
    <source>
        <strain evidence="2">VKM B-1499</strain>
    </source>
</reference>
<sequence length="228" mass="24119">MPSTKPLPALIPWLTALTAAPLVLVVAAMAATLFGGVDRAITYDLLTWTVGRGLAWVGGVAALIVAVLTLGDLRRRWIYAAIAMVLAGATLGVFLDQGRRLAEQSPRDISTHVAEPPTYRRLAALHPDASGVTGAETCSAARSIPTQVLAQQAVSALVDAGFPVVRASTFEVEGVHEGAWYGFAYDAVIRIRPGRTDIRVAARDPRPDGGATCRLMGKIVAALEENIR</sequence>
<evidence type="ECO:0000313" key="3">
    <source>
        <dbReference type="Proteomes" id="UP001143509"/>
    </source>
</evidence>
<feature type="transmembrane region" description="Helical" evidence="1">
    <location>
        <begin position="77"/>
        <end position="95"/>
    </location>
</feature>
<evidence type="ECO:0000256" key="1">
    <source>
        <dbReference type="SAM" id="Phobius"/>
    </source>
</evidence>
<protein>
    <recommendedName>
        <fullName evidence="4">DUF1499 domain-containing protein</fullName>
    </recommendedName>
</protein>
<keyword evidence="1" id="KW-0812">Transmembrane</keyword>
<keyword evidence="3" id="KW-1185">Reference proteome</keyword>
<dbReference type="RefSeq" id="WP_271165984.1">
    <property type="nucleotide sequence ID" value="NZ_BSFD01000011.1"/>
</dbReference>
<proteinExistence type="predicted"/>
<reference evidence="2" key="1">
    <citation type="journal article" date="2014" name="Int. J. Syst. Evol. Microbiol.">
        <title>Complete genome of a new Firmicutes species belonging to the dominant human colonic microbiota ('Ruminococcus bicirculans') reveals two chromosomes and a selective capacity to utilize plant glucans.</title>
        <authorList>
            <consortium name="NISC Comparative Sequencing Program"/>
            <person name="Wegmann U."/>
            <person name="Louis P."/>
            <person name="Goesmann A."/>
            <person name="Henrissat B."/>
            <person name="Duncan S.H."/>
            <person name="Flint H.J."/>
        </authorList>
    </citation>
    <scope>NUCLEOTIDE SEQUENCE</scope>
    <source>
        <strain evidence="2">VKM B-1499</strain>
    </source>
</reference>
<organism evidence="2 3">
    <name type="scientific">Brevundimonas intermedia</name>
    <dbReference type="NCBI Taxonomy" id="74315"/>
    <lineage>
        <taxon>Bacteria</taxon>
        <taxon>Pseudomonadati</taxon>
        <taxon>Pseudomonadota</taxon>
        <taxon>Alphaproteobacteria</taxon>
        <taxon>Caulobacterales</taxon>
        <taxon>Caulobacteraceae</taxon>
        <taxon>Brevundimonas</taxon>
    </lineage>
</organism>